<feature type="compositionally biased region" description="Basic residues" evidence="1">
    <location>
        <begin position="128"/>
        <end position="141"/>
    </location>
</feature>
<dbReference type="Proteomes" id="UP000239480">
    <property type="component" value="Unassembled WGS sequence"/>
</dbReference>
<dbReference type="AlphaFoldDB" id="A0A2T0RPW9"/>
<keyword evidence="3" id="KW-1185">Reference proteome</keyword>
<evidence type="ECO:0000256" key="1">
    <source>
        <dbReference type="SAM" id="MobiDB-lite"/>
    </source>
</evidence>
<gene>
    <name evidence="2" type="ORF">CLV78_105204</name>
</gene>
<organism evidence="2 3">
    <name type="scientific">Aliiruegeria haliotis</name>
    <dbReference type="NCBI Taxonomy" id="1280846"/>
    <lineage>
        <taxon>Bacteria</taxon>
        <taxon>Pseudomonadati</taxon>
        <taxon>Pseudomonadota</taxon>
        <taxon>Alphaproteobacteria</taxon>
        <taxon>Rhodobacterales</taxon>
        <taxon>Roseobacteraceae</taxon>
        <taxon>Aliiruegeria</taxon>
    </lineage>
</organism>
<feature type="region of interest" description="Disordered" evidence="1">
    <location>
        <begin position="112"/>
        <end position="144"/>
    </location>
</feature>
<sequence length="209" mass="22632">MGTVALRTEPASGLSVVVAAGRDAWRRFCKAQELGLDQLFDVGRALMEGRRLAMAEAGTNKPMGAGYARAFQAWCEVQGFVDVPTDWRGSLMWCCEHETEVRAMWAEHAAIKKSRPSLDPRNMANMTQRRRRNGPPKKRRPPTVAALPIATLCASLGKRLAALDPASALAEISELATALEAAALQAQAGQKMPLSNSHPAESLAERPSK</sequence>
<dbReference type="EMBL" id="PVTD01000005">
    <property type="protein sequence ID" value="PRY23150.1"/>
    <property type="molecule type" value="Genomic_DNA"/>
</dbReference>
<feature type="region of interest" description="Disordered" evidence="1">
    <location>
        <begin position="185"/>
        <end position="209"/>
    </location>
</feature>
<name>A0A2T0RPW9_9RHOB</name>
<evidence type="ECO:0000313" key="2">
    <source>
        <dbReference type="EMBL" id="PRY23150.1"/>
    </source>
</evidence>
<comment type="caution">
    <text evidence="2">The sequence shown here is derived from an EMBL/GenBank/DDBJ whole genome shotgun (WGS) entry which is preliminary data.</text>
</comment>
<protein>
    <submittedName>
        <fullName evidence="2">Uncharacterized protein</fullName>
    </submittedName>
</protein>
<proteinExistence type="predicted"/>
<evidence type="ECO:0000313" key="3">
    <source>
        <dbReference type="Proteomes" id="UP000239480"/>
    </source>
</evidence>
<reference evidence="2 3" key="1">
    <citation type="submission" date="2018-03" db="EMBL/GenBank/DDBJ databases">
        <title>Genomic Encyclopedia of Archaeal and Bacterial Type Strains, Phase II (KMG-II): from individual species to whole genera.</title>
        <authorList>
            <person name="Goeker M."/>
        </authorList>
    </citation>
    <scope>NUCLEOTIDE SEQUENCE [LARGE SCALE GENOMIC DNA]</scope>
    <source>
        <strain evidence="2 3">DSM 29328</strain>
    </source>
</reference>
<accession>A0A2T0RPW9</accession>
<dbReference type="OrthoDB" id="9857530at2"/>
<dbReference type="RefSeq" id="WP_106205457.1">
    <property type="nucleotide sequence ID" value="NZ_PVTD01000005.1"/>
</dbReference>